<evidence type="ECO:0000313" key="2">
    <source>
        <dbReference type="EMBL" id="MBB5806961.1"/>
    </source>
</evidence>
<dbReference type="InterPro" id="IPR029044">
    <property type="entry name" value="Nucleotide-diphossugar_trans"/>
</dbReference>
<dbReference type="Gene3D" id="3.90.550.10">
    <property type="entry name" value="Spore Coat Polysaccharide Biosynthesis Protein SpsA, Chain A"/>
    <property type="match status" value="1"/>
</dbReference>
<dbReference type="AlphaFoldDB" id="A0A7W9HRQ7"/>
<feature type="domain" description="Glycosyltransferase 2-like" evidence="1">
    <location>
        <begin position="6"/>
        <end position="128"/>
    </location>
</feature>
<dbReference type="Proteomes" id="UP000552097">
    <property type="component" value="Unassembled WGS sequence"/>
</dbReference>
<sequence length="256" mass="28044">MPSPVSVVIPCAPKADFLAETLRSVAEQTHQDWEVVLVLDGECEQNRAAARTLPDDRVQVHLTPEPRSGPAVGRNIGLDAAKHDLVAFLDADDLCMPNRLERQVAVLEQRPGLGLVGSWANKIDPSGQLVGEMHSAIGPEVARTMLLFNCLITSTVVVRKELAAEVGGFDPRCVRLEDYDLWLRIMARADGDVVPEDLVGYRVHPDQYSRGALMGPQTKLLRRSKQALAKRIGVSGLGVAARHAAWLGVQVVNRRW</sequence>
<dbReference type="GO" id="GO:0016740">
    <property type="term" value="F:transferase activity"/>
    <property type="evidence" value="ECO:0007669"/>
    <property type="project" value="UniProtKB-KW"/>
</dbReference>
<dbReference type="CDD" id="cd00761">
    <property type="entry name" value="Glyco_tranf_GTA_type"/>
    <property type="match status" value="1"/>
</dbReference>
<proteinExistence type="predicted"/>
<dbReference type="SUPFAM" id="SSF53448">
    <property type="entry name" value="Nucleotide-diphospho-sugar transferases"/>
    <property type="match status" value="1"/>
</dbReference>
<evidence type="ECO:0000313" key="3">
    <source>
        <dbReference type="Proteomes" id="UP000552097"/>
    </source>
</evidence>
<gene>
    <name evidence="2" type="ORF">F4560_006729</name>
</gene>
<dbReference type="InterPro" id="IPR050834">
    <property type="entry name" value="Glycosyltransf_2"/>
</dbReference>
<keyword evidence="3" id="KW-1185">Reference proteome</keyword>
<keyword evidence="2" id="KW-0808">Transferase</keyword>
<dbReference type="EMBL" id="JACHMO010000001">
    <property type="protein sequence ID" value="MBB5806961.1"/>
    <property type="molecule type" value="Genomic_DNA"/>
</dbReference>
<dbReference type="RefSeq" id="WP_184926900.1">
    <property type="nucleotide sequence ID" value="NZ_JACHMO010000001.1"/>
</dbReference>
<dbReference type="PANTHER" id="PTHR43685:SF2">
    <property type="entry name" value="GLYCOSYLTRANSFERASE 2-LIKE DOMAIN-CONTAINING PROTEIN"/>
    <property type="match status" value="1"/>
</dbReference>
<protein>
    <submittedName>
        <fullName evidence="2">Glycosyltransferase involved in cell wall biosynthesis</fullName>
    </submittedName>
</protein>
<comment type="caution">
    <text evidence="2">The sequence shown here is derived from an EMBL/GenBank/DDBJ whole genome shotgun (WGS) entry which is preliminary data.</text>
</comment>
<reference evidence="2 3" key="1">
    <citation type="submission" date="2020-08" db="EMBL/GenBank/DDBJ databases">
        <title>Sequencing the genomes of 1000 actinobacteria strains.</title>
        <authorList>
            <person name="Klenk H.-P."/>
        </authorList>
    </citation>
    <scope>NUCLEOTIDE SEQUENCE [LARGE SCALE GENOMIC DNA]</scope>
    <source>
        <strain evidence="2 3">DSM 45486</strain>
    </source>
</reference>
<dbReference type="Pfam" id="PF00535">
    <property type="entry name" value="Glycos_transf_2"/>
    <property type="match status" value="1"/>
</dbReference>
<dbReference type="PANTHER" id="PTHR43685">
    <property type="entry name" value="GLYCOSYLTRANSFERASE"/>
    <property type="match status" value="1"/>
</dbReference>
<name>A0A7W9HRQ7_9PSEU</name>
<evidence type="ECO:0000259" key="1">
    <source>
        <dbReference type="Pfam" id="PF00535"/>
    </source>
</evidence>
<accession>A0A7W9HRQ7</accession>
<dbReference type="InterPro" id="IPR001173">
    <property type="entry name" value="Glyco_trans_2-like"/>
</dbReference>
<organism evidence="2 3">
    <name type="scientific">Saccharothrix ecbatanensis</name>
    <dbReference type="NCBI Taxonomy" id="1105145"/>
    <lineage>
        <taxon>Bacteria</taxon>
        <taxon>Bacillati</taxon>
        <taxon>Actinomycetota</taxon>
        <taxon>Actinomycetes</taxon>
        <taxon>Pseudonocardiales</taxon>
        <taxon>Pseudonocardiaceae</taxon>
        <taxon>Saccharothrix</taxon>
    </lineage>
</organism>